<dbReference type="Pfam" id="PF05343">
    <property type="entry name" value="Peptidase_M42"/>
    <property type="match status" value="1"/>
</dbReference>
<name>A0AAI8GD31_FERIS</name>
<keyword evidence="10" id="KW-1185">Reference proteome</keyword>
<evidence type="ECO:0000256" key="5">
    <source>
        <dbReference type="ARBA" id="ARBA00022801"/>
    </source>
</evidence>
<comment type="cofactor">
    <cofactor evidence="8">
        <name>a divalent metal cation</name>
        <dbReference type="ChEBI" id="CHEBI:60240"/>
    </cofactor>
    <text evidence="8">Binds 2 divalent metal cations per subunit.</text>
</comment>
<evidence type="ECO:0000256" key="8">
    <source>
        <dbReference type="PIRSR" id="PIRSR001123-2"/>
    </source>
</evidence>
<evidence type="ECO:0000313" key="9">
    <source>
        <dbReference type="EMBL" id="AMW32574.1"/>
    </source>
</evidence>
<sequence>MEGRIEKFKGLVSLCEVPGVSGREELVREEICKMLGELAKTDKIGNLILEKKGTEGKKQVIIMAHMDEIGFYVSSLRADGKLEIKNVGGIIEETLPGSFVQVVTRKGVVDGVIGAVPPHLKSDGVVFEKVVDVGAKSYEELESLGIAVMDFVVFKKNHALLNGELLAMRSLDDRFGCFALIEASKGLVPKSDIIFAWTVQEEVGLRGAKALAHTYSPDLAIAIDSFACCSKTNGHIKLGNGPVVRIYDNSSISNFEVVDIITNLAKEEGIPLQIGVTGGGNDASVFVEKGVPMVALSVPVKYLHSQVEMISLSDLENLIKLLKRFLEVF</sequence>
<evidence type="ECO:0000256" key="3">
    <source>
        <dbReference type="ARBA" id="ARBA00022670"/>
    </source>
</evidence>
<feature type="binding site" evidence="8">
    <location>
        <position position="65"/>
    </location>
    <ligand>
        <name>Zn(2+)</name>
        <dbReference type="ChEBI" id="CHEBI:29105"/>
        <label>1</label>
    </ligand>
</feature>
<reference evidence="9 10" key="1">
    <citation type="journal article" date="2015" name="Stand. Genomic Sci.">
        <title>Genome sequence of a native-feather degrading extremely thermophilic Eubacterium, Fervidobacterium islandicum AW-1.</title>
        <authorList>
            <person name="Lee Y.J."/>
            <person name="Jeong H."/>
            <person name="Park G.S."/>
            <person name="Kwak Y."/>
            <person name="Lee S.J."/>
            <person name="Lee S.J."/>
            <person name="Park M.K."/>
            <person name="Kim J.Y."/>
            <person name="Kang H.K."/>
            <person name="Shin J.H."/>
            <person name="Lee D.W."/>
        </authorList>
    </citation>
    <scope>NUCLEOTIDE SEQUENCE [LARGE SCALE GENOMIC DNA]</scope>
    <source>
        <strain evidence="9 10">AW-1</strain>
    </source>
</reference>
<keyword evidence="3" id="KW-0645">Protease</keyword>
<evidence type="ECO:0000256" key="7">
    <source>
        <dbReference type="PIRSR" id="PIRSR001123-1"/>
    </source>
</evidence>
<dbReference type="InterPro" id="IPR008007">
    <property type="entry name" value="Peptidase_M42"/>
</dbReference>
<evidence type="ECO:0000256" key="2">
    <source>
        <dbReference type="ARBA" id="ARBA00022438"/>
    </source>
</evidence>
<dbReference type="Proteomes" id="UP000093740">
    <property type="component" value="Chromosome"/>
</dbReference>
<dbReference type="GO" id="GO:0004177">
    <property type="term" value="F:aminopeptidase activity"/>
    <property type="evidence" value="ECO:0007669"/>
    <property type="project" value="UniProtKB-UniRule"/>
</dbReference>
<feature type="binding site" evidence="8">
    <location>
        <position position="224"/>
    </location>
    <ligand>
        <name>Zn(2+)</name>
        <dbReference type="ChEBI" id="CHEBI:29105"/>
        <label>1</label>
    </ligand>
</feature>
<dbReference type="KEGG" id="fia:NA23_04280"/>
<feature type="binding site" evidence="8">
    <location>
        <position position="304"/>
    </location>
    <ligand>
        <name>Zn(2+)</name>
        <dbReference type="ChEBI" id="CHEBI:29105"/>
        <label>2</label>
    </ligand>
</feature>
<feature type="binding site" evidence="8">
    <location>
        <position position="202"/>
    </location>
    <ligand>
        <name>Zn(2+)</name>
        <dbReference type="ChEBI" id="CHEBI:29105"/>
        <label>2</label>
    </ligand>
</feature>
<dbReference type="Gene3D" id="2.40.30.40">
    <property type="entry name" value="Peptidase M42, domain 2"/>
    <property type="match status" value="1"/>
</dbReference>
<gene>
    <name evidence="9" type="ORF">NA23_04280</name>
</gene>
<accession>A0AAI8GD31</accession>
<feature type="binding site" evidence="8">
    <location>
        <position position="172"/>
    </location>
    <ligand>
        <name>Zn(2+)</name>
        <dbReference type="ChEBI" id="CHEBI:29105"/>
        <label>2</label>
    </ligand>
</feature>
<evidence type="ECO:0000313" key="10">
    <source>
        <dbReference type="Proteomes" id="UP000093740"/>
    </source>
</evidence>
<comment type="similarity">
    <text evidence="1 6">Belongs to the peptidase M42 family.</text>
</comment>
<dbReference type="RefSeq" id="WP_052107028.1">
    <property type="nucleotide sequence ID" value="NZ_CP014334.2"/>
</dbReference>
<dbReference type="InterPro" id="IPR051464">
    <property type="entry name" value="Peptidase_M42_aminopept"/>
</dbReference>
<feature type="active site" description="Proton acceptor" evidence="7">
    <location>
        <position position="201"/>
    </location>
</feature>
<feature type="binding site" evidence="8">
    <location>
        <position position="172"/>
    </location>
    <ligand>
        <name>Zn(2+)</name>
        <dbReference type="ChEBI" id="CHEBI:29105"/>
        <label>1</label>
    </ligand>
</feature>
<dbReference type="Gene3D" id="3.40.630.10">
    <property type="entry name" value="Zn peptidases"/>
    <property type="match status" value="1"/>
</dbReference>
<dbReference type="EMBL" id="CP014334">
    <property type="protein sequence ID" value="AMW32574.1"/>
    <property type="molecule type" value="Genomic_DNA"/>
</dbReference>
<dbReference type="SUPFAM" id="SSF101821">
    <property type="entry name" value="Aminopeptidase/glucanase lid domain"/>
    <property type="match status" value="1"/>
</dbReference>
<evidence type="ECO:0000256" key="4">
    <source>
        <dbReference type="ARBA" id="ARBA00022723"/>
    </source>
</evidence>
<dbReference type="InterPro" id="IPR023367">
    <property type="entry name" value="Peptidase_M42_dom2"/>
</dbReference>
<dbReference type="GO" id="GO:0006508">
    <property type="term" value="P:proteolysis"/>
    <property type="evidence" value="ECO:0007669"/>
    <property type="project" value="UniProtKB-KW"/>
</dbReference>
<proteinExistence type="inferred from homology"/>
<keyword evidence="4 8" id="KW-0479">Metal-binding</keyword>
<evidence type="ECO:0000256" key="6">
    <source>
        <dbReference type="PIRNR" id="PIRNR001123"/>
    </source>
</evidence>
<protein>
    <submittedName>
        <fullName evidence="9">M42 family metallopeptidase</fullName>
    </submittedName>
</protein>
<dbReference type="AlphaFoldDB" id="A0AAI8GD31"/>
<dbReference type="PANTHER" id="PTHR32481">
    <property type="entry name" value="AMINOPEPTIDASE"/>
    <property type="match status" value="1"/>
</dbReference>
<evidence type="ECO:0000256" key="1">
    <source>
        <dbReference type="ARBA" id="ARBA00006272"/>
    </source>
</evidence>
<dbReference type="SUPFAM" id="SSF53187">
    <property type="entry name" value="Zn-dependent exopeptidases"/>
    <property type="match status" value="1"/>
</dbReference>
<keyword evidence="2" id="KW-0031">Aminopeptidase</keyword>
<organism evidence="9 10">
    <name type="scientific">Fervidobacterium islandicum</name>
    <dbReference type="NCBI Taxonomy" id="2423"/>
    <lineage>
        <taxon>Bacteria</taxon>
        <taxon>Thermotogati</taxon>
        <taxon>Thermotogota</taxon>
        <taxon>Thermotogae</taxon>
        <taxon>Thermotogales</taxon>
        <taxon>Fervidobacteriaceae</taxon>
        <taxon>Fervidobacterium</taxon>
    </lineage>
</organism>
<dbReference type="PANTHER" id="PTHR32481:SF0">
    <property type="entry name" value="AMINOPEPTIDASE YPDE-RELATED"/>
    <property type="match status" value="1"/>
</dbReference>
<dbReference type="GO" id="GO:0046872">
    <property type="term" value="F:metal ion binding"/>
    <property type="evidence" value="ECO:0007669"/>
    <property type="project" value="UniProtKB-UniRule"/>
</dbReference>
<dbReference type="PIRSF" id="PIRSF001123">
    <property type="entry name" value="PepA_GA"/>
    <property type="match status" value="1"/>
</dbReference>
<keyword evidence="5" id="KW-0378">Hydrolase</keyword>